<keyword evidence="3" id="KW-1133">Transmembrane helix</keyword>
<accession>A0A4R5VE46</accession>
<dbReference type="InterPro" id="IPR017853">
    <property type="entry name" value="GH"/>
</dbReference>
<evidence type="ECO:0000256" key="3">
    <source>
        <dbReference type="SAM" id="Phobius"/>
    </source>
</evidence>
<dbReference type="Pfam" id="PF00704">
    <property type="entry name" value="Glyco_hydro_18"/>
    <property type="match status" value="1"/>
</dbReference>
<protein>
    <recommendedName>
        <fullName evidence="4">Chitinase II/V-like catalytic domain-containing protein</fullName>
    </recommendedName>
</protein>
<evidence type="ECO:0000259" key="4">
    <source>
        <dbReference type="SMART" id="SM00636"/>
    </source>
</evidence>
<dbReference type="GO" id="GO:0009313">
    <property type="term" value="P:oligosaccharide catabolic process"/>
    <property type="evidence" value="ECO:0007669"/>
    <property type="project" value="TreeGrafter"/>
</dbReference>
<dbReference type="InterPro" id="IPR011583">
    <property type="entry name" value="Chitinase_II/V-like_cat"/>
</dbReference>
<feature type="transmembrane region" description="Helical" evidence="3">
    <location>
        <begin position="741"/>
        <end position="760"/>
    </location>
</feature>
<dbReference type="EMBL" id="SMUW01000018">
    <property type="protein sequence ID" value="TDK50630.1"/>
    <property type="molecule type" value="Genomic_DNA"/>
</dbReference>
<dbReference type="InterPro" id="IPR001223">
    <property type="entry name" value="Glyco_hydro18_cat"/>
</dbReference>
<dbReference type="AlphaFoldDB" id="A0A4R5VE46"/>
<evidence type="ECO:0000256" key="1">
    <source>
        <dbReference type="ARBA" id="ARBA00022801"/>
    </source>
</evidence>
<keyword evidence="3" id="KW-0472">Membrane</keyword>
<dbReference type="InterPro" id="IPR051887">
    <property type="entry name" value="GH18_Domain-Containing"/>
</dbReference>
<dbReference type="InterPro" id="IPR029070">
    <property type="entry name" value="Chitinase_insertion_sf"/>
</dbReference>
<dbReference type="PANTHER" id="PTHR46290:SF1">
    <property type="entry name" value="DI-N-ACETYLCHITOBIASE"/>
    <property type="match status" value="1"/>
</dbReference>
<organism evidence="5 6">
    <name type="scientific">Algoriphagus formosus</name>
    <dbReference type="NCBI Taxonomy" id="2007308"/>
    <lineage>
        <taxon>Bacteria</taxon>
        <taxon>Pseudomonadati</taxon>
        <taxon>Bacteroidota</taxon>
        <taxon>Cytophagia</taxon>
        <taxon>Cytophagales</taxon>
        <taxon>Cyclobacteriaceae</taxon>
        <taxon>Algoriphagus</taxon>
    </lineage>
</organism>
<proteinExistence type="predicted"/>
<dbReference type="PANTHER" id="PTHR46290">
    <property type="entry name" value="DI-N-ACETYLCHITOBIASE"/>
    <property type="match status" value="1"/>
</dbReference>
<keyword evidence="3" id="KW-0812">Transmembrane</keyword>
<dbReference type="Gene3D" id="3.10.50.10">
    <property type="match status" value="1"/>
</dbReference>
<feature type="transmembrane region" description="Helical" evidence="3">
    <location>
        <begin position="672"/>
        <end position="693"/>
    </location>
</feature>
<dbReference type="GO" id="GO:0008061">
    <property type="term" value="F:chitin binding"/>
    <property type="evidence" value="ECO:0007669"/>
    <property type="project" value="InterPro"/>
</dbReference>
<evidence type="ECO:0000313" key="6">
    <source>
        <dbReference type="Proteomes" id="UP000295438"/>
    </source>
</evidence>
<name>A0A4R5VE46_9BACT</name>
<dbReference type="SMART" id="SM00636">
    <property type="entry name" value="Glyco_18"/>
    <property type="match status" value="1"/>
</dbReference>
<keyword evidence="2" id="KW-0326">Glycosidase</keyword>
<dbReference type="RefSeq" id="WP_133389471.1">
    <property type="nucleotide sequence ID" value="NZ_SMUW01000018.1"/>
</dbReference>
<keyword evidence="6" id="KW-1185">Reference proteome</keyword>
<dbReference type="SUPFAM" id="SSF51445">
    <property type="entry name" value="(Trans)glycosidases"/>
    <property type="match status" value="1"/>
</dbReference>
<feature type="domain" description="Chitinase II/V-like catalytic" evidence="4">
    <location>
        <begin position="219"/>
        <end position="539"/>
    </location>
</feature>
<comment type="caution">
    <text evidence="5">The sequence shown here is derived from an EMBL/GenBank/DDBJ whole genome shotgun (WGS) entry which is preliminary data.</text>
</comment>
<sequence length="775" mass="86449">MNYTSMYSVLAVKKLFKSLVVLGLMFLFIANPKALAQNDTIPPSRLIMRDTIDMGDSARKGIINKLIQPIRFKENRNKRERERVVDLIRNLTTDGDLAIDSTTVQLIADELLDLTNQLMVTKDTTVSIQNEIARTIKNLDSKAPKVLVDSIQIQLGNVLQGLLDQSQKEKAAEKSSLTASLSELRQIGLSCGAPGLPILRDSVGDTLIVDYQFCLKAKIPVFGWYGNANNFQEYNLNYLTDLIIQSYQVGSDGLEANPRGLRMVLDSAVLSKSLAFGKRVSLSIETTSAQRTRNLLRSASVSSSLFGRINELVKEYGLGGINISLAGLRESDSEGLSNFIGKFKENLAALDTTLLLTLNIPPIANSPEFDLASSIDYTQLNSQVDYYLIQAQRLNIAETTIPFSLSPLYPDQTSSRGSIENAVAFYTNGKLPISKLVVTLSYEGVFWPMQGFIPGSRSDDFGTIIDYSESQAILSRALESENGSVLGFDPIQASAYLNYRDSQGLKQLWFTDSQGLAAKYKWLLDNNVGGVAILGLGTESGSSSLWDVLGASMIEVDSLVLSSQKIEVEEAQEPRTFWSYLKTYSRDIQWAGLNDIYIGDPNKKPKEEYCYYDIYPDGDSLRVLANQKGIQSYWDYENKFSQYPGTDYYSLDSDKECLCLLGRWDKYADLNFIAFAIFFVLLILAVVITFFGIKRFGEEWTLRSVFIGLTIAFGLLAFICFFFFLFFNTQLKFIGAGSSEVTIWGVIIIFIVGILAGIIIHRLRISRTFTQRDLP</sequence>
<gene>
    <name evidence="5" type="ORF">E1898_00900</name>
</gene>
<evidence type="ECO:0000256" key="2">
    <source>
        <dbReference type="ARBA" id="ARBA00023295"/>
    </source>
</evidence>
<evidence type="ECO:0000313" key="5">
    <source>
        <dbReference type="EMBL" id="TDK50630.1"/>
    </source>
</evidence>
<keyword evidence="1" id="KW-0378">Hydrolase</keyword>
<dbReference type="Gene3D" id="3.20.20.80">
    <property type="entry name" value="Glycosidases"/>
    <property type="match status" value="1"/>
</dbReference>
<reference evidence="5 6" key="1">
    <citation type="submission" date="2019-03" db="EMBL/GenBank/DDBJ databases">
        <title>Algoriphagus aquimaris sp. nov., isolated form marine sediment in Pohang, Korea.</title>
        <authorList>
            <person name="Kim J."/>
            <person name="Yoon S.-H."/>
            <person name="Lee S.-S."/>
        </authorList>
    </citation>
    <scope>NUCLEOTIDE SEQUENCE [LARGE SCALE GENOMIC DNA]</scope>
    <source>
        <strain evidence="5 6">F21</strain>
    </source>
</reference>
<dbReference type="GO" id="GO:0016798">
    <property type="term" value="F:hydrolase activity, acting on glycosyl bonds"/>
    <property type="evidence" value="ECO:0007669"/>
    <property type="project" value="UniProtKB-KW"/>
</dbReference>
<feature type="transmembrane region" description="Helical" evidence="3">
    <location>
        <begin position="705"/>
        <end position="729"/>
    </location>
</feature>
<dbReference type="Proteomes" id="UP000295438">
    <property type="component" value="Unassembled WGS sequence"/>
</dbReference>